<keyword evidence="2" id="KW-1185">Reference proteome</keyword>
<sequence>MNTQDSVCICESILIPRATTEALDVREYPFTPKADKRGHVILGNMPDRYCNFCGKL</sequence>
<proteinExistence type="predicted"/>
<dbReference type="AlphaFoldDB" id="A0A0B0MYZ9"/>
<evidence type="ECO:0000313" key="2">
    <source>
        <dbReference type="Proteomes" id="UP000032142"/>
    </source>
</evidence>
<gene>
    <name evidence="1" type="ORF">F383_13341</name>
</gene>
<organism evidence="1 2">
    <name type="scientific">Gossypium arboreum</name>
    <name type="common">Tree cotton</name>
    <name type="synonym">Gossypium nanking</name>
    <dbReference type="NCBI Taxonomy" id="29729"/>
    <lineage>
        <taxon>Eukaryota</taxon>
        <taxon>Viridiplantae</taxon>
        <taxon>Streptophyta</taxon>
        <taxon>Embryophyta</taxon>
        <taxon>Tracheophyta</taxon>
        <taxon>Spermatophyta</taxon>
        <taxon>Magnoliopsida</taxon>
        <taxon>eudicotyledons</taxon>
        <taxon>Gunneridae</taxon>
        <taxon>Pentapetalae</taxon>
        <taxon>rosids</taxon>
        <taxon>malvids</taxon>
        <taxon>Malvales</taxon>
        <taxon>Malvaceae</taxon>
        <taxon>Malvoideae</taxon>
        <taxon>Gossypium</taxon>
    </lineage>
</organism>
<comment type="caution">
    <text evidence="1">The sequence shown here is derived from an EMBL/GenBank/DDBJ whole genome shotgun (WGS) entry which is preliminary data.</text>
</comment>
<reference evidence="2" key="1">
    <citation type="submission" date="2014-09" db="EMBL/GenBank/DDBJ databases">
        <authorList>
            <person name="Mudge J."/>
            <person name="Ramaraj T."/>
            <person name="Lindquist I.E."/>
            <person name="Bharti A.K."/>
            <person name="Sundararajan A."/>
            <person name="Cameron C.T."/>
            <person name="Woodward J.E."/>
            <person name="May G.D."/>
            <person name="Brubaker C."/>
            <person name="Broadhvest J."/>
            <person name="Wilkins T.A."/>
        </authorList>
    </citation>
    <scope>NUCLEOTIDE SEQUENCE</scope>
    <source>
        <strain evidence="2">cv. AKA8401</strain>
    </source>
</reference>
<protein>
    <submittedName>
        <fullName evidence="1">Uncharacterized protein</fullName>
    </submittedName>
</protein>
<dbReference type="Proteomes" id="UP000032142">
    <property type="component" value="Unassembled WGS sequence"/>
</dbReference>
<evidence type="ECO:0000313" key="1">
    <source>
        <dbReference type="EMBL" id="KHG07288.1"/>
    </source>
</evidence>
<accession>A0A0B0MYZ9</accession>
<dbReference type="EMBL" id="JRRC01471358">
    <property type="protein sequence ID" value="KHG07288.1"/>
    <property type="molecule type" value="Genomic_DNA"/>
</dbReference>
<name>A0A0B0MYZ9_GOSAR</name>